<reference evidence="3" key="1">
    <citation type="submission" date="2022-10" db="EMBL/GenBank/DDBJ databases">
        <title>The WGS of Solirubrobacter sp. CPCC 204708.</title>
        <authorList>
            <person name="Jiang Z."/>
        </authorList>
    </citation>
    <scope>NUCLEOTIDE SEQUENCE</scope>
    <source>
        <strain evidence="3">CPCC 204708</strain>
    </source>
</reference>
<protein>
    <submittedName>
        <fullName evidence="3">FHA domain-containing protein</fullName>
    </submittedName>
</protein>
<dbReference type="SUPFAM" id="SSF49879">
    <property type="entry name" value="SMAD/FHA domain"/>
    <property type="match status" value="1"/>
</dbReference>
<accession>A0ABT4RVG3</accession>
<dbReference type="InterPro" id="IPR000253">
    <property type="entry name" value="FHA_dom"/>
</dbReference>
<comment type="caution">
    <text evidence="3">The sequence shown here is derived from an EMBL/GenBank/DDBJ whole genome shotgun (WGS) entry which is preliminary data.</text>
</comment>
<keyword evidence="1" id="KW-0597">Phosphoprotein</keyword>
<dbReference type="RefSeq" id="WP_202958601.1">
    <property type="nucleotide sequence ID" value="NZ_JAPCID010000080.1"/>
</dbReference>
<sequence>MSTPERALRRLRDAYGAGHVSTATLEARAALALRGQVEDAIWDLPRWRLTRDPVRALVVGSREWPLNRAGRWTLGRSADCDICIPDDAVSRHHAELAVRAGICLIRDLSSVNGTLLNGRPITRARLHRGDVLELGETEIDIR</sequence>
<dbReference type="CDD" id="cd00060">
    <property type="entry name" value="FHA"/>
    <property type="match status" value="1"/>
</dbReference>
<dbReference type="InterPro" id="IPR008984">
    <property type="entry name" value="SMAD_FHA_dom_sf"/>
</dbReference>
<evidence type="ECO:0000256" key="1">
    <source>
        <dbReference type="ARBA" id="ARBA00022553"/>
    </source>
</evidence>
<dbReference type="Gene3D" id="2.60.200.20">
    <property type="match status" value="1"/>
</dbReference>
<dbReference type="PANTHER" id="PTHR23308">
    <property type="entry name" value="NUCLEAR INHIBITOR OF PROTEIN PHOSPHATASE-1"/>
    <property type="match status" value="1"/>
</dbReference>
<evidence type="ECO:0000259" key="2">
    <source>
        <dbReference type="PROSITE" id="PS50006"/>
    </source>
</evidence>
<dbReference type="EMBL" id="JAPCID010000080">
    <property type="protein sequence ID" value="MDA0142251.1"/>
    <property type="molecule type" value="Genomic_DNA"/>
</dbReference>
<organism evidence="3 4">
    <name type="scientific">Solirubrobacter deserti</name>
    <dbReference type="NCBI Taxonomy" id="2282478"/>
    <lineage>
        <taxon>Bacteria</taxon>
        <taxon>Bacillati</taxon>
        <taxon>Actinomycetota</taxon>
        <taxon>Thermoleophilia</taxon>
        <taxon>Solirubrobacterales</taxon>
        <taxon>Solirubrobacteraceae</taxon>
        <taxon>Solirubrobacter</taxon>
    </lineage>
</organism>
<evidence type="ECO:0000313" key="3">
    <source>
        <dbReference type="EMBL" id="MDA0142251.1"/>
    </source>
</evidence>
<name>A0ABT4RVG3_9ACTN</name>
<dbReference type="InterPro" id="IPR050923">
    <property type="entry name" value="Cell_Proc_Reg/RNA_Proc"/>
</dbReference>
<keyword evidence="4" id="KW-1185">Reference proteome</keyword>
<dbReference type="PROSITE" id="PS50006">
    <property type="entry name" value="FHA_DOMAIN"/>
    <property type="match status" value="1"/>
</dbReference>
<dbReference type="Proteomes" id="UP001147700">
    <property type="component" value="Unassembled WGS sequence"/>
</dbReference>
<gene>
    <name evidence="3" type="ORF">OJ962_32505</name>
</gene>
<feature type="domain" description="FHA" evidence="2">
    <location>
        <begin position="72"/>
        <end position="121"/>
    </location>
</feature>
<proteinExistence type="predicted"/>
<evidence type="ECO:0000313" key="4">
    <source>
        <dbReference type="Proteomes" id="UP001147700"/>
    </source>
</evidence>
<dbReference type="Pfam" id="PF00498">
    <property type="entry name" value="FHA"/>
    <property type="match status" value="1"/>
</dbReference>
<dbReference type="SMART" id="SM00240">
    <property type="entry name" value="FHA"/>
    <property type="match status" value="1"/>
</dbReference>